<proteinExistence type="predicted"/>
<accession>A0AAV7J863</accession>
<organism evidence="1 2">
    <name type="scientific">Cotesia glomerata</name>
    <name type="common">Lepidopteran parasitic wasp</name>
    <name type="synonym">Apanteles glomeratus</name>
    <dbReference type="NCBI Taxonomy" id="32391"/>
    <lineage>
        <taxon>Eukaryota</taxon>
        <taxon>Metazoa</taxon>
        <taxon>Ecdysozoa</taxon>
        <taxon>Arthropoda</taxon>
        <taxon>Hexapoda</taxon>
        <taxon>Insecta</taxon>
        <taxon>Pterygota</taxon>
        <taxon>Neoptera</taxon>
        <taxon>Endopterygota</taxon>
        <taxon>Hymenoptera</taxon>
        <taxon>Apocrita</taxon>
        <taxon>Ichneumonoidea</taxon>
        <taxon>Braconidae</taxon>
        <taxon>Microgastrinae</taxon>
        <taxon>Cotesia</taxon>
    </lineage>
</organism>
<name>A0AAV7J863_COTGL</name>
<evidence type="ECO:0000313" key="2">
    <source>
        <dbReference type="Proteomes" id="UP000826195"/>
    </source>
</evidence>
<comment type="caution">
    <text evidence="1">The sequence shown here is derived from an EMBL/GenBank/DDBJ whole genome shotgun (WGS) entry which is preliminary data.</text>
</comment>
<dbReference type="Proteomes" id="UP000826195">
    <property type="component" value="Unassembled WGS sequence"/>
</dbReference>
<sequence>MEMQAHVCYDINFHSKNDFRVHVDTLFRAESMFLIINALQSNQKYEFLSEKEDDINKASSYAVVAGHHVDASVEGRKFDQDT</sequence>
<gene>
    <name evidence="1" type="ORF">KQX54_016101</name>
</gene>
<dbReference type="AlphaFoldDB" id="A0AAV7J863"/>
<dbReference type="EMBL" id="JAHXZJ010000001">
    <property type="protein sequence ID" value="KAH0567913.1"/>
    <property type="molecule type" value="Genomic_DNA"/>
</dbReference>
<reference evidence="1 2" key="1">
    <citation type="journal article" date="2021" name="J. Hered.">
        <title>A chromosome-level genome assembly of the parasitoid wasp, Cotesia glomerata (Hymenoptera: Braconidae).</title>
        <authorList>
            <person name="Pinto B.J."/>
            <person name="Weis J.J."/>
            <person name="Gamble T."/>
            <person name="Ode P.J."/>
            <person name="Paul R."/>
            <person name="Zaspel J.M."/>
        </authorList>
    </citation>
    <scope>NUCLEOTIDE SEQUENCE [LARGE SCALE GENOMIC DNA]</scope>
    <source>
        <strain evidence="1">CgM1</strain>
    </source>
</reference>
<keyword evidence="2" id="KW-1185">Reference proteome</keyword>
<evidence type="ECO:0000313" key="1">
    <source>
        <dbReference type="EMBL" id="KAH0567913.1"/>
    </source>
</evidence>
<protein>
    <submittedName>
        <fullName evidence="1">Uncharacterized protein</fullName>
    </submittedName>
</protein>